<evidence type="ECO:0000256" key="2">
    <source>
        <dbReference type="SAM" id="MobiDB-lite"/>
    </source>
</evidence>
<dbReference type="SUPFAM" id="SSF52499">
    <property type="entry name" value="Isochorismatase-like hydrolases"/>
    <property type="match status" value="1"/>
</dbReference>
<evidence type="ECO:0000313" key="4">
    <source>
        <dbReference type="EMBL" id="SHG25723.1"/>
    </source>
</evidence>
<feature type="compositionally biased region" description="Basic and acidic residues" evidence="2">
    <location>
        <begin position="1"/>
        <end position="10"/>
    </location>
</feature>
<dbReference type="AlphaFoldDB" id="A0A1M5ID76"/>
<accession>A0A1M5ID76</accession>
<evidence type="ECO:0000256" key="1">
    <source>
        <dbReference type="ARBA" id="ARBA00022801"/>
    </source>
</evidence>
<feature type="region of interest" description="Disordered" evidence="2">
    <location>
        <begin position="1"/>
        <end position="22"/>
    </location>
</feature>
<dbReference type="STRING" id="1122133.SAMN02745157_3834"/>
<dbReference type="InterPro" id="IPR000868">
    <property type="entry name" value="Isochorismatase-like_dom"/>
</dbReference>
<gene>
    <name evidence="4" type="ORF">SAMN02745157_3834</name>
</gene>
<dbReference type="PANTHER" id="PTHR43540">
    <property type="entry name" value="PEROXYUREIDOACRYLATE/UREIDOACRYLATE AMIDOHYDROLASE-RELATED"/>
    <property type="match status" value="1"/>
</dbReference>
<dbReference type="EMBL" id="FQUP01000004">
    <property type="protein sequence ID" value="SHG25723.1"/>
    <property type="molecule type" value="Genomic_DNA"/>
</dbReference>
<dbReference type="Pfam" id="PF00857">
    <property type="entry name" value="Isochorismatase"/>
    <property type="match status" value="1"/>
</dbReference>
<protein>
    <submittedName>
        <fullName evidence="4">Nicotinamidase-related amidase</fullName>
    </submittedName>
</protein>
<dbReference type="RefSeq" id="WP_073056012.1">
    <property type="nucleotide sequence ID" value="NZ_FQUP01000004.1"/>
</dbReference>
<name>A0A1M5ID76_9HYPH</name>
<dbReference type="Proteomes" id="UP000184485">
    <property type="component" value="Unassembled WGS sequence"/>
</dbReference>
<reference evidence="4 5" key="1">
    <citation type="submission" date="2016-11" db="EMBL/GenBank/DDBJ databases">
        <authorList>
            <person name="Jaros S."/>
            <person name="Januszkiewicz K."/>
            <person name="Wedrychowicz H."/>
        </authorList>
    </citation>
    <scope>NUCLEOTIDE SEQUENCE [LARGE SCALE GENOMIC DNA]</scope>
    <source>
        <strain evidence="4 5">DSM 19436</strain>
    </source>
</reference>
<evidence type="ECO:0000259" key="3">
    <source>
        <dbReference type="Pfam" id="PF00857"/>
    </source>
</evidence>
<dbReference type="CDD" id="cd00431">
    <property type="entry name" value="cysteine_hydrolases"/>
    <property type="match status" value="1"/>
</dbReference>
<organism evidence="4 5">
    <name type="scientific">Kaistia soli DSM 19436</name>
    <dbReference type="NCBI Taxonomy" id="1122133"/>
    <lineage>
        <taxon>Bacteria</taxon>
        <taxon>Pseudomonadati</taxon>
        <taxon>Pseudomonadota</taxon>
        <taxon>Alphaproteobacteria</taxon>
        <taxon>Hyphomicrobiales</taxon>
        <taxon>Kaistiaceae</taxon>
        <taxon>Kaistia</taxon>
    </lineage>
</organism>
<keyword evidence="5" id="KW-1185">Reference proteome</keyword>
<dbReference type="InterPro" id="IPR050272">
    <property type="entry name" value="Isochorismatase-like_hydrls"/>
</dbReference>
<sequence>MTTNTRRPDAPADGTVLQGTSPAQGWLVGRDHVDMSRPPRPYRPAVFAAEPQSVTIDAGKTALLIVDMQNDFCTVGGWLSSRGIDITPNRAPIAPLQRMIKACRAAAVPVVWVNWGVRKDLLNIFPSLRHAHSPRGDEPGLAEPVPGTRSEVIAKGSWGAEVVDEINPGTADIQITKHRFSAFWDCETDSVLRNLGVTTLMIAGVNMDQCVMTTLEDASFLGYDVVLIEDCTATTSPRFCVEAVLYNVKLLFGFVTRSEAVIEALSQGATL</sequence>
<keyword evidence="1" id="KW-0378">Hydrolase</keyword>
<evidence type="ECO:0000313" key="5">
    <source>
        <dbReference type="Proteomes" id="UP000184485"/>
    </source>
</evidence>
<dbReference type="InterPro" id="IPR036380">
    <property type="entry name" value="Isochorismatase-like_sf"/>
</dbReference>
<dbReference type="OrthoDB" id="9807387at2"/>
<proteinExistence type="predicted"/>
<dbReference type="Gene3D" id="3.40.50.850">
    <property type="entry name" value="Isochorismatase-like"/>
    <property type="match status" value="1"/>
</dbReference>
<dbReference type="GO" id="GO:0016787">
    <property type="term" value="F:hydrolase activity"/>
    <property type="evidence" value="ECO:0007669"/>
    <property type="project" value="UniProtKB-KW"/>
</dbReference>
<feature type="domain" description="Isochorismatase-like" evidence="3">
    <location>
        <begin position="61"/>
        <end position="259"/>
    </location>
</feature>